<evidence type="ECO:0000313" key="1">
    <source>
        <dbReference type="EMBL" id="MEQ2283059.1"/>
    </source>
</evidence>
<gene>
    <name evidence="1" type="ORF">AMECASPLE_007208</name>
</gene>
<keyword evidence="2" id="KW-1185">Reference proteome</keyword>
<proteinExistence type="predicted"/>
<protein>
    <submittedName>
        <fullName evidence="1">Uncharacterized protein</fullName>
    </submittedName>
</protein>
<sequence length="100" mass="10958">MRLLCHPAYVCSSLLVRSVLPYPTFPLPIFLFVVFAVLCLFPSLLSHLSPPSSPHVVLRSISLCSTSFSLISRSHMVSPSGSLCVWCYVEFTGAPCSHTD</sequence>
<dbReference type="Proteomes" id="UP001469553">
    <property type="component" value="Unassembled WGS sequence"/>
</dbReference>
<accession>A0ABV0XNL2</accession>
<reference evidence="1 2" key="1">
    <citation type="submission" date="2021-06" db="EMBL/GenBank/DDBJ databases">
        <authorList>
            <person name="Palmer J.M."/>
        </authorList>
    </citation>
    <scope>NUCLEOTIDE SEQUENCE [LARGE SCALE GENOMIC DNA]</scope>
    <source>
        <strain evidence="1 2">AS_MEX2019</strain>
        <tissue evidence="1">Muscle</tissue>
    </source>
</reference>
<organism evidence="1 2">
    <name type="scientific">Ameca splendens</name>
    <dbReference type="NCBI Taxonomy" id="208324"/>
    <lineage>
        <taxon>Eukaryota</taxon>
        <taxon>Metazoa</taxon>
        <taxon>Chordata</taxon>
        <taxon>Craniata</taxon>
        <taxon>Vertebrata</taxon>
        <taxon>Euteleostomi</taxon>
        <taxon>Actinopterygii</taxon>
        <taxon>Neopterygii</taxon>
        <taxon>Teleostei</taxon>
        <taxon>Neoteleostei</taxon>
        <taxon>Acanthomorphata</taxon>
        <taxon>Ovalentaria</taxon>
        <taxon>Atherinomorphae</taxon>
        <taxon>Cyprinodontiformes</taxon>
        <taxon>Goodeidae</taxon>
        <taxon>Ameca</taxon>
    </lineage>
</organism>
<name>A0ABV0XNL2_9TELE</name>
<evidence type="ECO:0000313" key="2">
    <source>
        <dbReference type="Proteomes" id="UP001469553"/>
    </source>
</evidence>
<comment type="caution">
    <text evidence="1">The sequence shown here is derived from an EMBL/GenBank/DDBJ whole genome shotgun (WGS) entry which is preliminary data.</text>
</comment>
<dbReference type="EMBL" id="JAHRIP010009766">
    <property type="protein sequence ID" value="MEQ2283059.1"/>
    <property type="molecule type" value="Genomic_DNA"/>
</dbReference>